<dbReference type="Gene3D" id="1.10.3730.20">
    <property type="match status" value="1"/>
</dbReference>
<dbReference type="InterPro" id="IPR000390">
    <property type="entry name" value="Small_drug/metabolite_transptr"/>
</dbReference>
<keyword evidence="11 12" id="KW-0472">Membrane</keyword>
<feature type="transmembrane region" description="Helical" evidence="12">
    <location>
        <begin position="71"/>
        <end position="89"/>
    </location>
</feature>
<evidence type="ECO:0000256" key="7">
    <source>
        <dbReference type="ARBA" id="ARBA00022692"/>
    </source>
</evidence>
<feature type="transmembrane region" description="Helical" evidence="12">
    <location>
        <begin position="41"/>
        <end position="65"/>
    </location>
</feature>
<dbReference type="InterPro" id="IPR037185">
    <property type="entry name" value="EmrE-like"/>
</dbReference>
<keyword evidence="8" id="KW-0448">Lipopolysaccharide biosynthesis</keyword>
<keyword evidence="3" id="KW-1003">Cell membrane</keyword>
<comment type="similarity">
    <text evidence="2">Belongs to the EamA transporter family.</text>
</comment>
<dbReference type="Pfam" id="PF00892">
    <property type="entry name" value="EamA"/>
    <property type="match status" value="1"/>
</dbReference>
<comment type="subcellular location">
    <subcellularLocation>
        <location evidence="1">Cell membrane</location>
        <topology evidence="1">Multi-pass membrane protein</topology>
    </subcellularLocation>
</comment>
<keyword evidence="5" id="KW-0997">Cell inner membrane</keyword>
<evidence type="ECO:0000256" key="4">
    <source>
        <dbReference type="ARBA" id="ARBA00022516"/>
    </source>
</evidence>
<dbReference type="EMBL" id="JBHUFW010000004">
    <property type="protein sequence ID" value="MFD1861944.1"/>
    <property type="molecule type" value="Genomic_DNA"/>
</dbReference>
<feature type="transmembrane region" description="Helical" evidence="12">
    <location>
        <begin position="96"/>
        <end position="113"/>
    </location>
</feature>
<keyword evidence="15" id="KW-1185">Reference proteome</keyword>
<feature type="domain" description="EamA" evidence="13">
    <location>
        <begin position="14"/>
        <end position="113"/>
    </location>
</feature>
<dbReference type="Proteomes" id="UP001597273">
    <property type="component" value="Unassembled WGS sequence"/>
</dbReference>
<evidence type="ECO:0000256" key="1">
    <source>
        <dbReference type="ARBA" id="ARBA00004651"/>
    </source>
</evidence>
<evidence type="ECO:0000256" key="12">
    <source>
        <dbReference type="SAM" id="Phobius"/>
    </source>
</evidence>
<evidence type="ECO:0000259" key="13">
    <source>
        <dbReference type="Pfam" id="PF00892"/>
    </source>
</evidence>
<organism evidence="14 15">
    <name type="scientific">Planococcus chinensis</name>
    <dbReference type="NCBI Taxonomy" id="272917"/>
    <lineage>
        <taxon>Bacteria</taxon>
        <taxon>Bacillati</taxon>
        <taxon>Bacillota</taxon>
        <taxon>Bacilli</taxon>
        <taxon>Bacillales</taxon>
        <taxon>Caryophanaceae</taxon>
        <taxon>Planococcus</taxon>
    </lineage>
</organism>
<keyword evidence="4" id="KW-0444">Lipid biosynthesis</keyword>
<keyword evidence="9 12" id="KW-1133">Transmembrane helix</keyword>
<name>A0ABW4QEE7_9BACL</name>
<dbReference type="PANTHER" id="PTHR30561">
    <property type="entry name" value="SMR FAMILY PROTON-DEPENDENT DRUG EFFLUX TRANSPORTER SUGE"/>
    <property type="match status" value="1"/>
</dbReference>
<protein>
    <submittedName>
        <fullName evidence="14">EamA family transporter</fullName>
    </submittedName>
</protein>
<evidence type="ECO:0000256" key="6">
    <source>
        <dbReference type="ARBA" id="ARBA00022556"/>
    </source>
</evidence>
<evidence type="ECO:0000256" key="2">
    <source>
        <dbReference type="ARBA" id="ARBA00007362"/>
    </source>
</evidence>
<evidence type="ECO:0000256" key="10">
    <source>
        <dbReference type="ARBA" id="ARBA00023098"/>
    </source>
</evidence>
<sequence length="114" mass="12319">MTAINALLVGLLLAMTWLGALGGYFLKSASSHNINAERKEFLLRLIAGVGFYGFGAILNIVALQFLPYTTVFPLTAVTYIWTMVLSYLLLKETISLRKIIGVALIVAGAIVLVS</sequence>
<keyword evidence="10" id="KW-0443">Lipid metabolism</keyword>
<dbReference type="InterPro" id="IPR000620">
    <property type="entry name" value="EamA_dom"/>
</dbReference>
<dbReference type="PANTHER" id="PTHR30561:SF9">
    <property type="entry name" value="4-AMINO-4-DEOXY-L-ARABINOSE-PHOSPHOUNDECAPRENOL FLIPPASE SUBUNIT ARNF-RELATED"/>
    <property type="match status" value="1"/>
</dbReference>
<dbReference type="RefSeq" id="WP_204890999.1">
    <property type="nucleotide sequence ID" value="NZ_JBHUFW010000004.1"/>
</dbReference>
<evidence type="ECO:0000256" key="9">
    <source>
        <dbReference type="ARBA" id="ARBA00022989"/>
    </source>
</evidence>
<proteinExistence type="inferred from homology"/>
<comment type="caution">
    <text evidence="14">The sequence shown here is derived from an EMBL/GenBank/DDBJ whole genome shotgun (WGS) entry which is preliminary data.</text>
</comment>
<evidence type="ECO:0000256" key="11">
    <source>
        <dbReference type="ARBA" id="ARBA00023136"/>
    </source>
</evidence>
<keyword evidence="7 12" id="KW-0812">Transmembrane</keyword>
<reference evidence="15" key="1">
    <citation type="journal article" date="2019" name="Int. J. Syst. Evol. Microbiol.">
        <title>The Global Catalogue of Microorganisms (GCM) 10K type strain sequencing project: providing services to taxonomists for standard genome sequencing and annotation.</title>
        <authorList>
            <consortium name="The Broad Institute Genomics Platform"/>
            <consortium name="The Broad Institute Genome Sequencing Center for Infectious Disease"/>
            <person name="Wu L."/>
            <person name="Ma J."/>
        </authorList>
    </citation>
    <scope>NUCLEOTIDE SEQUENCE [LARGE SCALE GENOMIC DNA]</scope>
    <source>
        <strain evidence="15">CGMCC 1.15475</strain>
    </source>
</reference>
<dbReference type="SUPFAM" id="SSF103481">
    <property type="entry name" value="Multidrug resistance efflux transporter EmrE"/>
    <property type="match status" value="1"/>
</dbReference>
<keyword evidence="6" id="KW-0441">Lipid A biosynthesis</keyword>
<gene>
    <name evidence="14" type="ORF">ACFSDB_03340</name>
</gene>
<evidence type="ECO:0000256" key="5">
    <source>
        <dbReference type="ARBA" id="ARBA00022519"/>
    </source>
</evidence>
<evidence type="ECO:0000256" key="3">
    <source>
        <dbReference type="ARBA" id="ARBA00022475"/>
    </source>
</evidence>
<feature type="transmembrane region" description="Helical" evidence="12">
    <location>
        <begin position="6"/>
        <end position="26"/>
    </location>
</feature>
<evidence type="ECO:0000256" key="8">
    <source>
        <dbReference type="ARBA" id="ARBA00022985"/>
    </source>
</evidence>
<accession>A0ABW4QEE7</accession>
<evidence type="ECO:0000313" key="15">
    <source>
        <dbReference type="Proteomes" id="UP001597273"/>
    </source>
</evidence>
<evidence type="ECO:0000313" key="14">
    <source>
        <dbReference type="EMBL" id="MFD1861944.1"/>
    </source>
</evidence>